<evidence type="ECO:0000313" key="1">
    <source>
        <dbReference type="EMBL" id="TCO71626.1"/>
    </source>
</evidence>
<dbReference type="Gene3D" id="3.90.550.10">
    <property type="entry name" value="Spore Coat Polysaccharide Biosynthesis Protein SpsA, Chain A"/>
    <property type="match status" value="1"/>
</dbReference>
<dbReference type="InterPro" id="IPR050793">
    <property type="entry name" value="CMP-NeuNAc_synthase"/>
</dbReference>
<sequence length="234" mass="25844">MRYAVIPARGGSKRIPRKNIRPFAGRPMILHSILAARESGLFDAILVSTDDDEIAEIARDGGAEVPFRRPADLSDDQATSVAVVTHAVAWLRAAGRTPAEVCCLYATAPFVRPADLRAGLAALDDSSVQFCFPVTAFDFPIQRALARAADGSVTMREPEHQITRSQDLQEYVHDAGQFYWGRAEAWEAGAPVYAAHSRTILMPRYLVQDIDTPEDWRRAELMFEALARMPSTSD</sequence>
<dbReference type="InterPro" id="IPR003329">
    <property type="entry name" value="Cytidylyl_trans"/>
</dbReference>
<dbReference type="PANTHER" id="PTHR21485:SF6">
    <property type="entry name" value="N-ACYLNEURAMINATE CYTIDYLYLTRANSFERASE-RELATED"/>
    <property type="match status" value="1"/>
</dbReference>
<dbReference type="SUPFAM" id="SSF53448">
    <property type="entry name" value="Nucleotide-diphospho-sugar transferases"/>
    <property type="match status" value="1"/>
</dbReference>
<keyword evidence="1" id="KW-0548">Nucleotidyltransferase</keyword>
<name>A0A4R2KLQ2_9RHOB</name>
<protein>
    <submittedName>
        <fullName evidence="1">N-acylneuraminate cytidylyltransferase</fullName>
    </submittedName>
</protein>
<reference evidence="1 2" key="1">
    <citation type="submission" date="2019-03" db="EMBL/GenBank/DDBJ databases">
        <title>Genomic Encyclopedia of Type Strains, Phase IV (KMG-IV): sequencing the most valuable type-strain genomes for metagenomic binning, comparative biology and taxonomic classification.</title>
        <authorList>
            <person name="Goeker M."/>
        </authorList>
    </citation>
    <scope>NUCLEOTIDE SEQUENCE [LARGE SCALE GENOMIC DNA]</scope>
    <source>
        <strain evidence="1 2">DSM 4868</strain>
    </source>
</reference>
<dbReference type="EMBL" id="SLWW01000006">
    <property type="protein sequence ID" value="TCO71626.1"/>
    <property type="molecule type" value="Genomic_DNA"/>
</dbReference>
<proteinExistence type="predicted"/>
<dbReference type="InterPro" id="IPR020039">
    <property type="entry name" value="PseF"/>
</dbReference>
<organism evidence="1 2">
    <name type="scientific">Rhodovulum euryhalinum</name>
    <dbReference type="NCBI Taxonomy" id="35805"/>
    <lineage>
        <taxon>Bacteria</taxon>
        <taxon>Pseudomonadati</taxon>
        <taxon>Pseudomonadota</taxon>
        <taxon>Alphaproteobacteria</taxon>
        <taxon>Rhodobacterales</taxon>
        <taxon>Paracoccaceae</taxon>
        <taxon>Rhodovulum</taxon>
    </lineage>
</organism>
<dbReference type="GO" id="GO:0008781">
    <property type="term" value="F:N-acylneuraminate cytidylyltransferase activity"/>
    <property type="evidence" value="ECO:0007669"/>
    <property type="project" value="TreeGrafter"/>
</dbReference>
<dbReference type="CDD" id="cd02513">
    <property type="entry name" value="CMP-NeuAc_Synthase"/>
    <property type="match status" value="1"/>
</dbReference>
<dbReference type="PANTHER" id="PTHR21485">
    <property type="entry name" value="HAD SUPERFAMILY MEMBERS CMAS AND KDSC"/>
    <property type="match status" value="1"/>
</dbReference>
<dbReference type="Pfam" id="PF02348">
    <property type="entry name" value="CTP_transf_3"/>
    <property type="match status" value="1"/>
</dbReference>
<accession>A0A4R2KLQ2</accession>
<dbReference type="RefSeq" id="WP_132543934.1">
    <property type="nucleotide sequence ID" value="NZ_SLWW01000006.1"/>
</dbReference>
<dbReference type="OrthoDB" id="9805604at2"/>
<dbReference type="InterPro" id="IPR029044">
    <property type="entry name" value="Nucleotide-diphossugar_trans"/>
</dbReference>
<keyword evidence="2" id="KW-1185">Reference proteome</keyword>
<dbReference type="AlphaFoldDB" id="A0A4R2KLQ2"/>
<dbReference type="Proteomes" id="UP000295142">
    <property type="component" value="Unassembled WGS sequence"/>
</dbReference>
<comment type="caution">
    <text evidence="1">The sequence shown here is derived from an EMBL/GenBank/DDBJ whole genome shotgun (WGS) entry which is preliminary data.</text>
</comment>
<dbReference type="NCBIfam" id="TIGR03584">
    <property type="entry name" value="PseF"/>
    <property type="match status" value="1"/>
</dbReference>
<keyword evidence="1" id="KW-0808">Transferase</keyword>
<evidence type="ECO:0000313" key="2">
    <source>
        <dbReference type="Proteomes" id="UP000295142"/>
    </source>
</evidence>
<gene>
    <name evidence="1" type="ORF">EV655_106118</name>
</gene>